<feature type="domain" description="Thoeris protein ThsB TIR-like" evidence="1">
    <location>
        <begin position="6"/>
        <end position="99"/>
    </location>
</feature>
<gene>
    <name evidence="2" type="ORF">DOZ80_31420</name>
</gene>
<dbReference type="RefSeq" id="WP_111289493.1">
    <property type="nucleotide sequence ID" value="NZ_QLIN01000028.1"/>
</dbReference>
<evidence type="ECO:0000313" key="2">
    <source>
        <dbReference type="EMBL" id="RAI62152.1"/>
    </source>
</evidence>
<proteinExistence type="predicted"/>
<dbReference type="EMBL" id="QLIN01000028">
    <property type="protein sequence ID" value="RAI62152.1"/>
    <property type="molecule type" value="Genomic_DNA"/>
</dbReference>
<dbReference type="AlphaFoldDB" id="A0A327MIL0"/>
<comment type="caution">
    <text evidence="2">The sequence shown here is derived from an EMBL/GenBank/DDBJ whole genome shotgun (WGS) entry which is preliminary data.</text>
</comment>
<reference evidence="2 3" key="1">
    <citation type="submission" date="2018-06" db="EMBL/GenBank/DDBJ databases">
        <authorList>
            <person name="Zhirakovskaya E."/>
        </authorList>
    </citation>
    <scope>NUCLEOTIDE SEQUENCE [LARGE SCALE GENOMIC DNA]</scope>
    <source>
        <strain evidence="2 3">LY3</strain>
    </source>
</reference>
<dbReference type="Pfam" id="PF08937">
    <property type="entry name" value="ThsB_TIR"/>
    <property type="match status" value="1"/>
</dbReference>
<sequence>MARNVFFSFHFDLDCWRTQQVRNMGVLKGQKLYTPNAWEEVKRKGKDAIECWIDENMQDKTCVVVLVGSQTSQRPWVRQEIIKGWNAGKGVLGIRIHSLLDDKQQPSQPGADPFNVISLGQQKLSSQVKLVTPSGTDSKAVYASIQQNIESWIENAIQIRKAYRG</sequence>
<organism evidence="2 3">
    <name type="scientific">Pseudomonas fluorescens</name>
    <dbReference type="NCBI Taxonomy" id="294"/>
    <lineage>
        <taxon>Bacteria</taxon>
        <taxon>Pseudomonadati</taxon>
        <taxon>Pseudomonadota</taxon>
        <taxon>Gammaproteobacteria</taxon>
        <taxon>Pseudomonadales</taxon>
        <taxon>Pseudomonadaceae</taxon>
        <taxon>Pseudomonas</taxon>
    </lineage>
</organism>
<dbReference type="InterPro" id="IPR036490">
    <property type="entry name" value="ThsB_TIR-like_sf"/>
</dbReference>
<accession>A0A327MIL0</accession>
<protein>
    <submittedName>
        <fullName evidence="2">Molecular chaperone Tir</fullName>
    </submittedName>
</protein>
<evidence type="ECO:0000313" key="3">
    <source>
        <dbReference type="Proteomes" id="UP000249493"/>
    </source>
</evidence>
<name>A0A327MIL0_PSEFL</name>
<evidence type="ECO:0000259" key="1">
    <source>
        <dbReference type="Pfam" id="PF08937"/>
    </source>
</evidence>
<dbReference type="SUPFAM" id="SSF52206">
    <property type="entry name" value="Hypothetical protein MTH538"/>
    <property type="match status" value="1"/>
</dbReference>
<dbReference type="InterPro" id="IPR015032">
    <property type="entry name" value="ThsB__TIR-like_domain"/>
</dbReference>
<dbReference type="Proteomes" id="UP000249493">
    <property type="component" value="Unassembled WGS sequence"/>
</dbReference>